<dbReference type="Proteomes" id="UP001232973">
    <property type="component" value="Unassembled WGS sequence"/>
</dbReference>
<dbReference type="Pfam" id="PF19799">
    <property type="entry name" value="DUF6282"/>
    <property type="match status" value="1"/>
</dbReference>
<evidence type="ECO:0000313" key="2">
    <source>
        <dbReference type="EMBL" id="MDQ0189805.1"/>
    </source>
</evidence>
<proteinExistence type="predicted"/>
<keyword evidence="3" id="KW-1185">Reference proteome</keyword>
<sequence>MRDASNHSGRFKSETRCPDGASRGLLSASSSCGQDVFTDLSGFIDIHVHSAPSIFARSVDDEELALEAEALKMRGFVLKAHEESTASRAQLLRERHSNLDIFGCIVLNWFVGGINPYATELAIYQGAKIVWMPTGSAQQHIDYYGGSDYSAQPAKRKLRPQPGIRIIDEDGNVIPALYDVLDLVAEHDVVAASGHLSPEETVVFVKLAKERGIRKILVAHPDLGINKMTLELQRELVKHGAVVEKSYLPLMPSWRSVEMDEFIHSIRVLGPENCVLQTDFGQANHVTPARGYLEFVNCLVNNGISVADIRMMGCENPANLLDLPFKS</sequence>
<dbReference type="InterPro" id="IPR032466">
    <property type="entry name" value="Metal_Hydrolase"/>
</dbReference>
<accession>A0ABT9XHL4</accession>
<evidence type="ECO:0008006" key="4">
    <source>
        <dbReference type="Google" id="ProtNLM"/>
    </source>
</evidence>
<dbReference type="RefSeq" id="WP_274457305.1">
    <property type="nucleotide sequence ID" value="NZ_CP067097.1"/>
</dbReference>
<evidence type="ECO:0000256" key="1">
    <source>
        <dbReference type="SAM" id="MobiDB-lite"/>
    </source>
</evidence>
<dbReference type="InterPro" id="IPR046249">
    <property type="entry name" value="DUF6282"/>
</dbReference>
<name>A0ABT9XHL4_9BACL</name>
<gene>
    <name evidence="2" type="ORF">J2S03_001652</name>
</gene>
<dbReference type="SUPFAM" id="SSF51556">
    <property type="entry name" value="Metallo-dependent hydrolases"/>
    <property type="match status" value="1"/>
</dbReference>
<evidence type="ECO:0000313" key="3">
    <source>
        <dbReference type="Proteomes" id="UP001232973"/>
    </source>
</evidence>
<dbReference type="EMBL" id="JAUSTP010000011">
    <property type="protein sequence ID" value="MDQ0189805.1"/>
    <property type="molecule type" value="Genomic_DNA"/>
</dbReference>
<feature type="compositionally biased region" description="Basic and acidic residues" evidence="1">
    <location>
        <begin position="1"/>
        <end position="17"/>
    </location>
</feature>
<reference evidence="2 3" key="1">
    <citation type="submission" date="2023-07" db="EMBL/GenBank/DDBJ databases">
        <title>Genomic Encyclopedia of Type Strains, Phase IV (KMG-IV): sequencing the most valuable type-strain genomes for metagenomic binning, comparative biology and taxonomic classification.</title>
        <authorList>
            <person name="Goeker M."/>
        </authorList>
    </citation>
    <scope>NUCLEOTIDE SEQUENCE [LARGE SCALE GENOMIC DNA]</scope>
    <source>
        <strain evidence="2 3">DSM 4006</strain>
    </source>
</reference>
<comment type="caution">
    <text evidence="2">The sequence shown here is derived from an EMBL/GenBank/DDBJ whole genome shotgun (WGS) entry which is preliminary data.</text>
</comment>
<protein>
    <recommendedName>
        <fullName evidence="4">Amidohydrolase-related domain-containing protein</fullName>
    </recommendedName>
</protein>
<organism evidence="2 3">
    <name type="scientific">Alicyclobacillus cycloheptanicus</name>
    <dbReference type="NCBI Taxonomy" id="1457"/>
    <lineage>
        <taxon>Bacteria</taxon>
        <taxon>Bacillati</taxon>
        <taxon>Bacillota</taxon>
        <taxon>Bacilli</taxon>
        <taxon>Bacillales</taxon>
        <taxon>Alicyclobacillaceae</taxon>
        <taxon>Alicyclobacillus</taxon>
    </lineage>
</organism>
<feature type="region of interest" description="Disordered" evidence="1">
    <location>
        <begin position="1"/>
        <end position="22"/>
    </location>
</feature>